<dbReference type="SFLD" id="SFLDF00027">
    <property type="entry name" value="p-type_atpase"/>
    <property type="match status" value="1"/>
</dbReference>
<dbReference type="SUPFAM" id="SSF56784">
    <property type="entry name" value="HAD-like"/>
    <property type="match status" value="1"/>
</dbReference>
<dbReference type="RefSeq" id="WP_090523877.1">
    <property type="nucleotide sequence ID" value="NZ_FNAH01000006.1"/>
</dbReference>
<keyword evidence="6 17" id="KW-0479">Metal-binding</keyword>
<feature type="transmembrane region" description="Helical" evidence="17">
    <location>
        <begin position="447"/>
        <end position="470"/>
    </location>
</feature>
<sequence>MDDISNSKASREAELTVTGLSCASCVGRAERALAAVEGITDPQVNLATGRATMRLQSPASLRSASEALSKAGYPAAPSVTSLRVDGMNCASCVGRVERALTALDGVERAEVNLATGTATVSHFGLTPDALADAVSGTGYDARPDHGQDAGHMHHDDEAGDLRRAFLTAAALTLPVFIAEMGGHVIPGFHEALLSLIPMRMLWMLEFALTAIILAGPGRIFYRHGAPALLRGAPEMNSLVVLGATAAFLYSTVTTFAPALLPDSARHVYFESAAVIVTLILLGRWLEARAKGEASQAIRRLMYLTPDTAFVERNGETVELAVEKIVPGDIIRLRPGERVAVDGEVLEGTGSVDESMLTGEPLPAEKAAGDPLTGGTVNGNAALRYRVTATGSETRLASIVRLVEQAQAGKLPVQALVDRITMVFVPIVIALSVMAFAAWMIFAPEPALAGAVVAAISVLIIACPCAMGLAVPVSILVGTGRGAQLGILFRRGDALQRLAEASSVAFDKTGTLTEGKPAVTAIETAGLDRNEALRLAAGVEAGSSHPLAHAIMAAAAQAGVDTPQASGSEAMPGQGAMARIDGKQVLIGNEAALRNAGITPEPDLARRAADSAHEAQTPVHLAVDGRHQALFLIADQIRPESRDAVQSLRDLGLRTALISGDVQAAADAVGDSLCIDEAIGGATPESKLSRLEQSGKGTVFVGDGINDAPVLAGADTGIAMGTGTDIAIEAAEVVLMRADPGAVPTAIRLSRAVMRNIRQNLFWAFAYNALLIPVAMGVLVPFGGPQLSPMLAAAAMAMSSVFVVTNALRLRRFS</sequence>
<reference evidence="19 20" key="1">
    <citation type="submission" date="2016-10" db="EMBL/GenBank/DDBJ databases">
        <authorList>
            <person name="de Groot N.N."/>
        </authorList>
    </citation>
    <scope>NUCLEOTIDE SEQUENCE [LARGE SCALE GENOMIC DNA]</scope>
    <source>
        <strain evidence="19 20">DSM 22220</strain>
    </source>
</reference>
<dbReference type="Gene3D" id="3.40.50.1000">
    <property type="entry name" value="HAD superfamily/HAD-like"/>
    <property type="match status" value="1"/>
</dbReference>
<evidence type="ECO:0000256" key="7">
    <source>
        <dbReference type="ARBA" id="ARBA00022737"/>
    </source>
</evidence>
<dbReference type="InterPro" id="IPR036412">
    <property type="entry name" value="HAD-like_sf"/>
</dbReference>
<dbReference type="NCBIfam" id="TIGR01511">
    <property type="entry name" value="ATPase-IB1_Cu"/>
    <property type="match status" value="1"/>
</dbReference>
<keyword evidence="20" id="KW-1185">Reference proteome</keyword>
<dbReference type="NCBIfam" id="TIGR01525">
    <property type="entry name" value="ATPase-IB_hvy"/>
    <property type="match status" value="1"/>
</dbReference>
<dbReference type="GO" id="GO:0005507">
    <property type="term" value="F:copper ion binding"/>
    <property type="evidence" value="ECO:0007669"/>
    <property type="project" value="InterPro"/>
</dbReference>
<keyword evidence="16 17" id="KW-0472">Membrane</keyword>
<evidence type="ECO:0000259" key="18">
    <source>
        <dbReference type="PROSITE" id="PS50846"/>
    </source>
</evidence>
<proteinExistence type="inferred from homology"/>
<dbReference type="InterPro" id="IPR059000">
    <property type="entry name" value="ATPase_P-type_domA"/>
</dbReference>
<dbReference type="InterPro" id="IPR023299">
    <property type="entry name" value="ATPase_P-typ_cyto_dom_N"/>
</dbReference>
<evidence type="ECO:0000256" key="9">
    <source>
        <dbReference type="ARBA" id="ARBA00022796"/>
    </source>
</evidence>
<dbReference type="Proteomes" id="UP000199344">
    <property type="component" value="Unassembled WGS sequence"/>
</dbReference>
<dbReference type="Gene3D" id="3.30.70.100">
    <property type="match status" value="2"/>
</dbReference>
<dbReference type="GO" id="GO:0043682">
    <property type="term" value="F:P-type divalent copper transporter activity"/>
    <property type="evidence" value="ECO:0007669"/>
    <property type="project" value="TreeGrafter"/>
</dbReference>
<dbReference type="Pfam" id="PF00122">
    <property type="entry name" value="E1-E2_ATPase"/>
    <property type="match status" value="1"/>
</dbReference>
<dbReference type="InterPro" id="IPR023298">
    <property type="entry name" value="ATPase_P-typ_TM_dom_sf"/>
</dbReference>
<evidence type="ECO:0000256" key="10">
    <source>
        <dbReference type="ARBA" id="ARBA00022840"/>
    </source>
</evidence>
<evidence type="ECO:0000256" key="11">
    <source>
        <dbReference type="ARBA" id="ARBA00022842"/>
    </source>
</evidence>
<evidence type="ECO:0000256" key="6">
    <source>
        <dbReference type="ARBA" id="ARBA00022723"/>
    </source>
</evidence>
<dbReference type="Gene3D" id="3.40.1110.10">
    <property type="entry name" value="Calcium-transporting ATPase, cytoplasmic domain N"/>
    <property type="match status" value="1"/>
</dbReference>
<dbReference type="CDD" id="cd00371">
    <property type="entry name" value="HMA"/>
    <property type="match status" value="2"/>
</dbReference>
<dbReference type="Gene3D" id="2.70.150.10">
    <property type="entry name" value="Calcium-transporting ATPase, cytoplasmic transduction domain A"/>
    <property type="match status" value="1"/>
</dbReference>
<dbReference type="PANTHER" id="PTHR43520">
    <property type="entry name" value="ATP7, ISOFORM B"/>
    <property type="match status" value="1"/>
</dbReference>
<organism evidence="19 20">
    <name type="scientific">Paracoccus isoporae</name>
    <dbReference type="NCBI Taxonomy" id="591205"/>
    <lineage>
        <taxon>Bacteria</taxon>
        <taxon>Pseudomonadati</taxon>
        <taxon>Pseudomonadota</taxon>
        <taxon>Alphaproteobacteria</taxon>
        <taxon>Rhodobacterales</taxon>
        <taxon>Paracoccaceae</taxon>
        <taxon>Paracoccus</taxon>
    </lineage>
</organism>
<feature type="transmembrane region" description="Helical" evidence="17">
    <location>
        <begin position="164"/>
        <end position="188"/>
    </location>
</feature>
<keyword evidence="8 17" id="KW-0547">Nucleotide-binding</keyword>
<evidence type="ECO:0000313" key="19">
    <source>
        <dbReference type="EMBL" id="SDE41924.1"/>
    </source>
</evidence>
<protein>
    <submittedName>
        <fullName evidence="19">Cu+-exporting ATPase</fullName>
    </submittedName>
</protein>
<evidence type="ECO:0000256" key="4">
    <source>
        <dbReference type="ARBA" id="ARBA00022475"/>
    </source>
</evidence>
<dbReference type="CDD" id="cd02094">
    <property type="entry name" value="P-type_ATPase_Cu-like"/>
    <property type="match status" value="1"/>
</dbReference>
<feature type="transmembrane region" description="Helical" evidence="17">
    <location>
        <begin position="266"/>
        <end position="285"/>
    </location>
</feature>
<dbReference type="SUPFAM" id="SSF81653">
    <property type="entry name" value="Calcium ATPase, transduction domain A"/>
    <property type="match status" value="1"/>
</dbReference>
<feature type="transmembrane region" description="Helical" evidence="17">
    <location>
        <begin position="419"/>
        <end position="441"/>
    </location>
</feature>
<dbReference type="OrthoDB" id="9807843at2"/>
<dbReference type="InterPro" id="IPR008250">
    <property type="entry name" value="ATPase_P-typ_transduc_dom_A_sf"/>
</dbReference>
<dbReference type="InterPro" id="IPR036163">
    <property type="entry name" value="HMA_dom_sf"/>
</dbReference>
<dbReference type="PROSITE" id="PS00154">
    <property type="entry name" value="ATPASE_E1_E2"/>
    <property type="match status" value="1"/>
</dbReference>
<keyword evidence="13 17" id="KW-1133">Transmembrane helix</keyword>
<dbReference type="InterPro" id="IPR018303">
    <property type="entry name" value="ATPase_P-typ_P_site"/>
</dbReference>
<keyword evidence="3" id="KW-0813">Transport</keyword>
<keyword evidence="7" id="KW-0677">Repeat</keyword>
<dbReference type="InterPro" id="IPR017969">
    <property type="entry name" value="Heavy-metal-associated_CS"/>
</dbReference>
<dbReference type="SUPFAM" id="SSF55008">
    <property type="entry name" value="HMA, heavy metal-associated domain"/>
    <property type="match status" value="2"/>
</dbReference>
<dbReference type="PRINTS" id="PR00119">
    <property type="entry name" value="CATATPASE"/>
</dbReference>
<dbReference type="PROSITE" id="PS01229">
    <property type="entry name" value="COF_2"/>
    <property type="match status" value="1"/>
</dbReference>
<dbReference type="InterPro" id="IPR006122">
    <property type="entry name" value="HMA_Cu_ion-bd"/>
</dbReference>
<dbReference type="NCBIfam" id="TIGR00003">
    <property type="entry name" value="copper ion binding protein"/>
    <property type="match status" value="1"/>
</dbReference>
<feature type="domain" description="HMA" evidence="18">
    <location>
        <begin position="78"/>
        <end position="142"/>
    </location>
</feature>
<evidence type="ECO:0000256" key="12">
    <source>
        <dbReference type="ARBA" id="ARBA00022967"/>
    </source>
</evidence>
<dbReference type="STRING" id="591205.SAMN05421538_106187"/>
<keyword evidence="11" id="KW-0460">Magnesium</keyword>
<dbReference type="FunFam" id="3.30.70.100:FF:000001">
    <property type="entry name" value="ATPase copper transporting beta"/>
    <property type="match status" value="1"/>
</dbReference>
<evidence type="ECO:0000256" key="3">
    <source>
        <dbReference type="ARBA" id="ARBA00022448"/>
    </source>
</evidence>
<dbReference type="NCBIfam" id="TIGR01494">
    <property type="entry name" value="ATPase_P-type"/>
    <property type="match status" value="1"/>
</dbReference>
<dbReference type="InterPro" id="IPR001757">
    <property type="entry name" value="P_typ_ATPase"/>
</dbReference>
<dbReference type="PROSITE" id="PS50846">
    <property type="entry name" value="HMA_2"/>
    <property type="match status" value="2"/>
</dbReference>
<evidence type="ECO:0000256" key="15">
    <source>
        <dbReference type="ARBA" id="ARBA00023065"/>
    </source>
</evidence>
<comment type="subcellular location">
    <subcellularLocation>
        <location evidence="1">Cell membrane</location>
        <topology evidence="1">Multi-pass membrane protein</topology>
    </subcellularLocation>
</comment>
<dbReference type="InterPro" id="IPR006121">
    <property type="entry name" value="HMA_dom"/>
</dbReference>
<keyword evidence="14" id="KW-0186">Copper</keyword>
<dbReference type="SFLD" id="SFLDG00002">
    <property type="entry name" value="C1.7:_P-type_atpase_like"/>
    <property type="match status" value="1"/>
</dbReference>
<dbReference type="GO" id="GO:0016887">
    <property type="term" value="F:ATP hydrolysis activity"/>
    <property type="evidence" value="ECO:0007669"/>
    <property type="project" value="InterPro"/>
</dbReference>
<dbReference type="PRINTS" id="PR00943">
    <property type="entry name" value="CUATPASE"/>
</dbReference>
<feature type="transmembrane region" description="Helical" evidence="17">
    <location>
        <begin position="238"/>
        <end position="260"/>
    </location>
</feature>
<gene>
    <name evidence="19" type="ORF">SAMN05421538_106187</name>
</gene>
<evidence type="ECO:0000256" key="8">
    <source>
        <dbReference type="ARBA" id="ARBA00022741"/>
    </source>
</evidence>
<evidence type="ECO:0000256" key="1">
    <source>
        <dbReference type="ARBA" id="ARBA00004651"/>
    </source>
</evidence>
<dbReference type="SUPFAM" id="SSF81665">
    <property type="entry name" value="Calcium ATPase, transmembrane domain M"/>
    <property type="match status" value="1"/>
</dbReference>
<dbReference type="InterPro" id="IPR044492">
    <property type="entry name" value="P_typ_ATPase_HD_dom"/>
</dbReference>
<feature type="transmembrane region" description="Helical" evidence="17">
    <location>
        <begin position="789"/>
        <end position="807"/>
    </location>
</feature>
<dbReference type="GO" id="GO:0055070">
    <property type="term" value="P:copper ion homeostasis"/>
    <property type="evidence" value="ECO:0007669"/>
    <property type="project" value="TreeGrafter"/>
</dbReference>
<feature type="transmembrane region" description="Helical" evidence="17">
    <location>
        <begin position="200"/>
        <end position="217"/>
    </location>
</feature>
<dbReference type="GO" id="GO:0060003">
    <property type="term" value="P:copper ion export"/>
    <property type="evidence" value="ECO:0007669"/>
    <property type="project" value="UniProtKB-ARBA"/>
</dbReference>
<dbReference type="EMBL" id="FNAH01000006">
    <property type="protein sequence ID" value="SDE41924.1"/>
    <property type="molecule type" value="Genomic_DNA"/>
</dbReference>
<dbReference type="InterPro" id="IPR023214">
    <property type="entry name" value="HAD_sf"/>
</dbReference>
<evidence type="ECO:0000256" key="16">
    <source>
        <dbReference type="ARBA" id="ARBA00023136"/>
    </source>
</evidence>
<feature type="domain" description="HMA" evidence="18">
    <location>
        <begin position="11"/>
        <end position="76"/>
    </location>
</feature>
<keyword evidence="4 17" id="KW-1003">Cell membrane</keyword>
<evidence type="ECO:0000256" key="14">
    <source>
        <dbReference type="ARBA" id="ARBA00023008"/>
    </source>
</evidence>
<dbReference type="GO" id="GO:0005886">
    <property type="term" value="C:plasma membrane"/>
    <property type="evidence" value="ECO:0007669"/>
    <property type="project" value="UniProtKB-SubCell"/>
</dbReference>
<keyword evidence="10 17" id="KW-0067">ATP-binding</keyword>
<dbReference type="AlphaFoldDB" id="A0A1G7CR71"/>
<evidence type="ECO:0000256" key="17">
    <source>
        <dbReference type="RuleBase" id="RU362081"/>
    </source>
</evidence>
<evidence type="ECO:0000256" key="5">
    <source>
        <dbReference type="ARBA" id="ARBA00022692"/>
    </source>
</evidence>
<dbReference type="GO" id="GO:0005524">
    <property type="term" value="F:ATP binding"/>
    <property type="evidence" value="ECO:0007669"/>
    <property type="project" value="UniProtKB-UniRule"/>
</dbReference>
<evidence type="ECO:0000256" key="2">
    <source>
        <dbReference type="ARBA" id="ARBA00006024"/>
    </source>
</evidence>
<dbReference type="PROSITE" id="PS01047">
    <property type="entry name" value="HMA_1"/>
    <property type="match status" value="1"/>
</dbReference>
<comment type="similarity">
    <text evidence="2 17">Belongs to the cation transport ATPase (P-type) (TC 3.A.3) family. Type IB subfamily.</text>
</comment>
<keyword evidence="9" id="KW-0187">Copper transport</keyword>
<accession>A0A1G7CR71</accession>
<dbReference type="FunFam" id="2.70.150.10:FF:000020">
    <property type="entry name" value="Copper-exporting P-type ATPase A"/>
    <property type="match status" value="1"/>
</dbReference>
<dbReference type="Pfam" id="PF00403">
    <property type="entry name" value="HMA"/>
    <property type="match status" value="2"/>
</dbReference>
<dbReference type="PANTHER" id="PTHR43520:SF8">
    <property type="entry name" value="P-TYPE CU(+) TRANSPORTER"/>
    <property type="match status" value="1"/>
</dbReference>
<evidence type="ECO:0000313" key="20">
    <source>
        <dbReference type="Proteomes" id="UP000199344"/>
    </source>
</evidence>
<name>A0A1G7CR71_9RHOB</name>
<evidence type="ECO:0000256" key="13">
    <source>
        <dbReference type="ARBA" id="ARBA00022989"/>
    </source>
</evidence>
<keyword evidence="15" id="KW-0406">Ion transport</keyword>
<keyword evidence="12" id="KW-1278">Translocase</keyword>
<keyword evidence="5 17" id="KW-0812">Transmembrane</keyword>
<feature type="transmembrane region" description="Helical" evidence="17">
    <location>
        <begin position="760"/>
        <end position="783"/>
    </location>
</feature>
<dbReference type="Pfam" id="PF00702">
    <property type="entry name" value="Hydrolase"/>
    <property type="match status" value="1"/>
</dbReference>
<dbReference type="InterPro" id="IPR027256">
    <property type="entry name" value="P-typ_ATPase_IB"/>
</dbReference>
<dbReference type="SFLD" id="SFLDS00003">
    <property type="entry name" value="Haloacid_Dehalogenase"/>
    <property type="match status" value="1"/>
</dbReference>